<keyword evidence="3" id="KW-1185">Reference proteome</keyword>
<evidence type="ECO:0000313" key="3">
    <source>
        <dbReference type="Proteomes" id="UP000268233"/>
    </source>
</evidence>
<protein>
    <submittedName>
        <fullName evidence="2">Uncharacterized protein</fullName>
    </submittedName>
</protein>
<organism evidence="2 3">
    <name type="scientific">Haloarcula quadrata</name>
    <dbReference type="NCBI Taxonomy" id="182779"/>
    <lineage>
        <taxon>Archaea</taxon>
        <taxon>Methanobacteriati</taxon>
        <taxon>Methanobacteriota</taxon>
        <taxon>Stenosarchaea group</taxon>
        <taxon>Halobacteria</taxon>
        <taxon>Halobacteriales</taxon>
        <taxon>Haloarculaceae</taxon>
        <taxon>Haloarcula</taxon>
    </lineage>
</organism>
<feature type="region of interest" description="Disordered" evidence="1">
    <location>
        <begin position="1"/>
        <end position="34"/>
    </location>
</feature>
<reference evidence="2 3" key="1">
    <citation type="submission" date="2018-10" db="EMBL/GenBank/DDBJ databases">
        <title>Genomic Encyclopedia of Archaeal and Bacterial Type Strains, Phase II (KMG-II): from individual species to whole genera.</title>
        <authorList>
            <person name="Goeker M."/>
        </authorList>
    </citation>
    <scope>NUCLEOTIDE SEQUENCE [LARGE SCALE GENOMIC DNA]</scope>
    <source>
        <strain evidence="2 3">DSM 11927</strain>
    </source>
</reference>
<name>A0A495QQU5_9EURY</name>
<dbReference type="EMBL" id="RBWW01000003">
    <property type="protein sequence ID" value="RKS75741.1"/>
    <property type="molecule type" value="Genomic_DNA"/>
</dbReference>
<evidence type="ECO:0000256" key="1">
    <source>
        <dbReference type="SAM" id="MobiDB-lite"/>
    </source>
</evidence>
<gene>
    <name evidence="2" type="ORF">BDK61_4256</name>
</gene>
<proteinExistence type="predicted"/>
<comment type="caution">
    <text evidence="2">The sequence shown here is derived from an EMBL/GenBank/DDBJ whole genome shotgun (WGS) entry which is preliminary data.</text>
</comment>
<accession>A0A495QQU5</accession>
<feature type="region of interest" description="Disordered" evidence="1">
    <location>
        <begin position="120"/>
        <end position="174"/>
    </location>
</feature>
<dbReference type="AlphaFoldDB" id="A0A495QQU5"/>
<dbReference type="RefSeq" id="WP_121304449.1">
    <property type="nucleotide sequence ID" value="NZ_RBWW01000003.1"/>
</dbReference>
<dbReference type="Proteomes" id="UP000268233">
    <property type="component" value="Unassembled WGS sequence"/>
</dbReference>
<evidence type="ECO:0000313" key="2">
    <source>
        <dbReference type="EMBL" id="RKS75741.1"/>
    </source>
</evidence>
<sequence>MTPTQDDSDPDRTEYTQEDFAIGDTVVDREQDDSEHVAVVVNRPPMVAEDWEAYRVDGEAVTVADDNPDYDPTANVVVVIYPEDLEEWGIEWDGNDPIVLADAPTGIAYAFPPGRLEPVGTYSPKANNTPNEAEATGTDEDLPADTETTGSVPDGSDTTDAGTADGADGRSNSHERLEAIANIVEELNVDDVTVDSLEEVVVVEKLGEAYAIDTDGSVDADDLLAQRLDDAVSEQLD</sequence>